<accession>X0URZ2</accession>
<gene>
    <name evidence="1" type="ORF">S01H1_38883</name>
</gene>
<protein>
    <submittedName>
        <fullName evidence="1">Uncharacterized protein</fullName>
    </submittedName>
</protein>
<dbReference type="AlphaFoldDB" id="X0URZ2"/>
<proteinExistence type="predicted"/>
<dbReference type="EMBL" id="BARS01024500">
    <property type="protein sequence ID" value="GAG08609.1"/>
    <property type="molecule type" value="Genomic_DNA"/>
</dbReference>
<evidence type="ECO:0000313" key="1">
    <source>
        <dbReference type="EMBL" id="GAG08609.1"/>
    </source>
</evidence>
<feature type="non-terminal residue" evidence="1">
    <location>
        <position position="1"/>
    </location>
</feature>
<sequence length="85" mass="9853">DGSVYTNQSTHDGTWVTIDRDLLPLIHKGLQTAWQRGHLRRSRDLADFRLGEFNIGWELPGTLDVEMQWRDLRIEAALKRPRQAG</sequence>
<reference evidence="1" key="1">
    <citation type="journal article" date="2014" name="Front. Microbiol.">
        <title>High frequency of phylogenetically diverse reductive dehalogenase-homologous genes in deep subseafloor sedimentary metagenomes.</title>
        <authorList>
            <person name="Kawai M."/>
            <person name="Futagami T."/>
            <person name="Toyoda A."/>
            <person name="Takaki Y."/>
            <person name="Nishi S."/>
            <person name="Hori S."/>
            <person name="Arai W."/>
            <person name="Tsubouchi T."/>
            <person name="Morono Y."/>
            <person name="Uchiyama I."/>
            <person name="Ito T."/>
            <person name="Fujiyama A."/>
            <person name="Inagaki F."/>
            <person name="Takami H."/>
        </authorList>
    </citation>
    <scope>NUCLEOTIDE SEQUENCE</scope>
    <source>
        <strain evidence="1">Expedition CK06-06</strain>
    </source>
</reference>
<name>X0URZ2_9ZZZZ</name>
<comment type="caution">
    <text evidence="1">The sequence shown here is derived from an EMBL/GenBank/DDBJ whole genome shotgun (WGS) entry which is preliminary data.</text>
</comment>
<organism evidence="1">
    <name type="scientific">marine sediment metagenome</name>
    <dbReference type="NCBI Taxonomy" id="412755"/>
    <lineage>
        <taxon>unclassified sequences</taxon>
        <taxon>metagenomes</taxon>
        <taxon>ecological metagenomes</taxon>
    </lineage>
</organism>